<dbReference type="RefSeq" id="WP_154471004.1">
    <property type="nucleotide sequence ID" value="NZ_DBEWUL010000112.1"/>
</dbReference>
<keyword evidence="3" id="KW-0238">DNA-binding</keyword>
<dbReference type="InterPro" id="IPR009057">
    <property type="entry name" value="Homeodomain-like_sf"/>
</dbReference>
<evidence type="ECO:0000256" key="4">
    <source>
        <dbReference type="ARBA" id="ARBA00023163"/>
    </source>
</evidence>
<feature type="domain" description="Response regulatory" evidence="8">
    <location>
        <begin position="2"/>
        <end position="119"/>
    </location>
</feature>
<dbReference type="InterPro" id="IPR018060">
    <property type="entry name" value="HTH_AraC"/>
</dbReference>
<evidence type="ECO:0000256" key="5">
    <source>
        <dbReference type="ARBA" id="ARBA00024867"/>
    </source>
</evidence>
<evidence type="ECO:0000313" key="10">
    <source>
        <dbReference type="Proteomes" id="UP000429958"/>
    </source>
</evidence>
<evidence type="ECO:0000313" key="9">
    <source>
        <dbReference type="EMBL" id="MSS35605.1"/>
    </source>
</evidence>
<dbReference type="PANTHER" id="PTHR43280">
    <property type="entry name" value="ARAC-FAMILY TRANSCRIPTIONAL REGULATOR"/>
    <property type="match status" value="1"/>
</dbReference>
<keyword evidence="6" id="KW-0597">Phosphoprotein</keyword>
<dbReference type="GO" id="GO:0003700">
    <property type="term" value="F:DNA-binding transcription factor activity"/>
    <property type="evidence" value="ECO:0007669"/>
    <property type="project" value="InterPro"/>
</dbReference>
<feature type="domain" description="HTH araC/xylS-type" evidence="7">
    <location>
        <begin position="416"/>
        <end position="515"/>
    </location>
</feature>
<dbReference type="PROSITE" id="PS50110">
    <property type="entry name" value="RESPONSE_REGULATORY"/>
    <property type="match status" value="1"/>
</dbReference>
<dbReference type="GO" id="GO:0043565">
    <property type="term" value="F:sequence-specific DNA binding"/>
    <property type="evidence" value="ECO:0007669"/>
    <property type="project" value="InterPro"/>
</dbReference>
<dbReference type="GO" id="GO:0000160">
    <property type="term" value="P:phosphorelay signal transduction system"/>
    <property type="evidence" value="ECO:0007669"/>
    <property type="project" value="InterPro"/>
</dbReference>
<organism evidence="9 10">
    <name type="scientific">Clostridium porci</name>
    <dbReference type="NCBI Taxonomy" id="2605778"/>
    <lineage>
        <taxon>Bacteria</taxon>
        <taxon>Bacillati</taxon>
        <taxon>Bacillota</taxon>
        <taxon>Clostridia</taxon>
        <taxon>Eubacteriales</taxon>
        <taxon>Clostridiaceae</taxon>
        <taxon>Clostridium</taxon>
    </lineage>
</organism>
<accession>A0A7X2TBM2</accession>
<comment type="caution">
    <text evidence="9">The sequence shown here is derived from an EMBL/GenBank/DDBJ whole genome shotgun (WGS) entry which is preliminary data.</text>
</comment>
<dbReference type="SMART" id="SM00448">
    <property type="entry name" value="REC"/>
    <property type="match status" value="1"/>
</dbReference>
<dbReference type="Pfam" id="PF17853">
    <property type="entry name" value="GGDEF_2"/>
    <property type="match status" value="1"/>
</dbReference>
<dbReference type="Pfam" id="PF12833">
    <property type="entry name" value="HTH_18"/>
    <property type="match status" value="1"/>
</dbReference>
<proteinExistence type="predicted"/>
<dbReference type="InterPro" id="IPR011006">
    <property type="entry name" value="CheY-like_superfamily"/>
</dbReference>
<evidence type="ECO:0000256" key="6">
    <source>
        <dbReference type="PROSITE-ProRule" id="PRU00169"/>
    </source>
</evidence>
<keyword evidence="4" id="KW-0804">Transcription</keyword>
<sequence length="518" mass="58965">MKLLIIDDEKLTREGIKDSLDLEGLGITQVFLEDDGIHGLNTALDKEADIVLTDVRMPRMNGVEMAEKLLEQRPSAVIIFMSAYSDKEYLKAAIKLKAVSYVEKPLDMEELASAIQEAADSCKARSIHRAAALAHEKEQWNHLTMLLMEPEQGGLKNLDALIRELDLPISPSTWFAAVLIDCLAPVTELPEHAVSQLQGDLNTYLAKVDLAQIYHIHGDRYITIFLYSSARPRDESIYSCALFIREIMKNFCPFFISVGPVVSGAHKAHLSYKEAEEYLKTGFFHEYGTILTYREGNEVFRPPSDVMMDFTFALTNRQEEKALALAKQLFTSVKPSQMLLPSHVRDIYYRYLSKLDEIGLSSYVSLWQKEGLDSESIWEGVTGCTILQELHNLLCAKLRLYFERLRQGSRENPVVFQVKEYIHKNYAVPSLSVPDVSQYVHLSSSYVCTIFKNETGQTLNQYLTDYRIKMSKQLLSDPRYKIADISSKVGYSDGNYYSKTFKKLVGLSPSEYREKMLS</sequence>
<dbReference type="InterPro" id="IPR020449">
    <property type="entry name" value="Tscrpt_reg_AraC-type_HTH"/>
</dbReference>
<dbReference type="AlphaFoldDB" id="A0A7X2TBM2"/>
<dbReference type="InterPro" id="IPR001789">
    <property type="entry name" value="Sig_transdc_resp-reg_receiver"/>
</dbReference>
<dbReference type="SMART" id="SM00342">
    <property type="entry name" value="HTH_ARAC"/>
    <property type="match status" value="1"/>
</dbReference>
<dbReference type="SUPFAM" id="SSF46689">
    <property type="entry name" value="Homeodomain-like"/>
    <property type="match status" value="2"/>
</dbReference>
<dbReference type="CDD" id="cd17536">
    <property type="entry name" value="REC_YesN-like"/>
    <property type="match status" value="1"/>
</dbReference>
<dbReference type="Gene3D" id="3.40.50.2300">
    <property type="match status" value="1"/>
</dbReference>
<dbReference type="PROSITE" id="PS00041">
    <property type="entry name" value="HTH_ARAC_FAMILY_1"/>
    <property type="match status" value="1"/>
</dbReference>
<keyword evidence="10" id="KW-1185">Reference proteome</keyword>
<gene>
    <name evidence="9" type="ORF">FYJ39_03175</name>
</gene>
<reference evidence="9 10" key="1">
    <citation type="submission" date="2019-08" db="EMBL/GenBank/DDBJ databases">
        <title>In-depth cultivation of the pig gut microbiome towards novel bacterial diversity and tailored functional studies.</title>
        <authorList>
            <person name="Wylensek D."/>
            <person name="Hitch T.C.A."/>
            <person name="Clavel T."/>
        </authorList>
    </citation>
    <scope>NUCLEOTIDE SEQUENCE [LARGE SCALE GENOMIC DNA]</scope>
    <source>
        <strain evidence="9 10">WCA-389-WT-23D1</strain>
    </source>
</reference>
<dbReference type="Proteomes" id="UP000429958">
    <property type="component" value="Unassembled WGS sequence"/>
</dbReference>
<evidence type="ECO:0000256" key="1">
    <source>
        <dbReference type="ARBA" id="ARBA00018672"/>
    </source>
</evidence>
<keyword evidence="2" id="KW-0805">Transcription regulation</keyword>
<dbReference type="Gene3D" id="1.10.10.60">
    <property type="entry name" value="Homeodomain-like"/>
    <property type="match status" value="2"/>
</dbReference>
<evidence type="ECO:0000259" key="7">
    <source>
        <dbReference type="PROSITE" id="PS01124"/>
    </source>
</evidence>
<evidence type="ECO:0000259" key="8">
    <source>
        <dbReference type="PROSITE" id="PS50110"/>
    </source>
</evidence>
<dbReference type="PANTHER" id="PTHR43280:SF2">
    <property type="entry name" value="HTH-TYPE TRANSCRIPTIONAL REGULATOR EXSA"/>
    <property type="match status" value="1"/>
</dbReference>
<dbReference type="Pfam" id="PF00072">
    <property type="entry name" value="Response_reg"/>
    <property type="match status" value="1"/>
</dbReference>
<dbReference type="EMBL" id="VUMD01000002">
    <property type="protein sequence ID" value="MSS35605.1"/>
    <property type="molecule type" value="Genomic_DNA"/>
</dbReference>
<evidence type="ECO:0000256" key="2">
    <source>
        <dbReference type="ARBA" id="ARBA00023015"/>
    </source>
</evidence>
<evidence type="ECO:0000256" key="3">
    <source>
        <dbReference type="ARBA" id="ARBA00023125"/>
    </source>
</evidence>
<feature type="modified residue" description="4-aspartylphosphate" evidence="6">
    <location>
        <position position="54"/>
    </location>
</feature>
<protein>
    <recommendedName>
        <fullName evidence="1">Stage 0 sporulation protein A homolog</fullName>
    </recommendedName>
</protein>
<comment type="function">
    <text evidence="5">May play the central regulatory role in sporulation. It may be an element of the effector pathway responsible for the activation of sporulation genes in response to nutritional stress. Spo0A may act in concert with spo0H (a sigma factor) to control the expression of some genes that are critical to the sporulation process.</text>
</comment>
<dbReference type="PRINTS" id="PR00032">
    <property type="entry name" value="HTHARAC"/>
</dbReference>
<dbReference type="PROSITE" id="PS01124">
    <property type="entry name" value="HTH_ARAC_FAMILY_2"/>
    <property type="match status" value="1"/>
</dbReference>
<dbReference type="InterPro" id="IPR018062">
    <property type="entry name" value="HTH_AraC-typ_CS"/>
</dbReference>
<name>A0A7X2TBM2_9CLOT</name>
<dbReference type="InterPro" id="IPR041522">
    <property type="entry name" value="CdaR_GGDEF"/>
</dbReference>
<dbReference type="SUPFAM" id="SSF52172">
    <property type="entry name" value="CheY-like"/>
    <property type="match status" value="1"/>
</dbReference>